<keyword evidence="2" id="KW-1185">Reference proteome</keyword>
<organism evidence="1 2">
    <name type="scientific">Ameca splendens</name>
    <dbReference type="NCBI Taxonomy" id="208324"/>
    <lineage>
        <taxon>Eukaryota</taxon>
        <taxon>Metazoa</taxon>
        <taxon>Chordata</taxon>
        <taxon>Craniata</taxon>
        <taxon>Vertebrata</taxon>
        <taxon>Euteleostomi</taxon>
        <taxon>Actinopterygii</taxon>
        <taxon>Neopterygii</taxon>
        <taxon>Teleostei</taxon>
        <taxon>Neoteleostei</taxon>
        <taxon>Acanthomorphata</taxon>
        <taxon>Ovalentaria</taxon>
        <taxon>Atherinomorphae</taxon>
        <taxon>Cyprinodontiformes</taxon>
        <taxon>Goodeidae</taxon>
        <taxon>Ameca</taxon>
    </lineage>
</organism>
<dbReference type="Proteomes" id="UP001469553">
    <property type="component" value="Unassembled WGS sequence"/>
</dbReference>
<comment type="caution">
    <text evidence="1">The sequence shown here is derived from an EMBL/GenBank/DDBJ whole genome shotgun (WGS) entry which is preliminary data.</text>
</comment>
<dbReference type="EMBL" id="JAHRIP010019265">
    <property type="protein sequence ID" value="MEQ2287051.1"/>
    <property type="molecule type" value="Genomic_DNA"/>
</dbReference>
<proteinExistence type="predicted"/>
<evidence type="ECO:0000313" key="2">
    <source>
        <dbReference type="Proteomes" id="UP001469553"/>
    </source>
</evidence>
<evidence type="ECO:0000313" key="1">
    <source>
        <dbReference type="EMBL" id="MEQ2287051.1"/>
    </source>
</evidence>
<sequence length="116" mass="12919">MSTPLAASVLSQNTRRLKFIRCRLCSAGLGQISSQALLAAIGLHALSFPSETCPPSSERPLWTPSVRKHRIKVLIRGKDQLIKVTRPTKLTRPGITFLRPTSFTYKLREVPVPDQI</sequence>
<name>A0ABV0XZX8_9TELE</name>
<reference evidence="1 2" key="1">
    <citation type="submission" date="2021-06" db="EMBL/GenBank/DDBJ databases">
        <authorList>
            <person name="Palmer J.M."/>
        </authorList>
    </citation>
    <scope>NUCLEOTIDE SEQUENCE [LARGE SCALE GENOMIC DNA]</scope>
    <source>
        <strain evidence="1 2">AS_MEX2019</strain>
        <tissue evidence="1">Muscle</tissue>
    </source>
</reference>
<protein>
    <submittedName>
        <fullName evidence="1">Uncharacterized protein</fullName>
    </submittedName>
</protein>
<accession>A0ABV0XZX8</accession>
<gene>
    <name evidence="1" type="ORF">AMECASPLE_008528</name>
</gene>